<evidence type="ECO:0000313" key="2">
    <source>
        <dbReference type="EMBL" id="MEK0083420.1"/>
    </source>
</evidence>
<protein>
    <submittedName>
        <fullName evidence="2">Glycosyltransferase</fullName>
    </submittedName>
</protein>
<proteinExistence type="predicted"/>
<name>A0ABU8XQC6_9PROT</name>
<dbReference type="EMBL" id="JBBLZC010000008">
    <property type="protein sequence ID" value="MEK0083420.1"/>
    <property type="molecule type" value="Genomic_DNA"/>
</dbReference>
<dbReference type="InterPro" id="IPR007235">
    <property type="entry name" value="Glyco_trans_28_C"/>
</dbReference>
<dbReference type="Pfam" id="PF04101">
    <property type="entry name" value="Glyco_tran_28_C"/>
    <property type="match status" value="1"/>
</dbReference>
<keyword evidence="3" id="KW-1185">Reference proteome</keyword>
<organism evidence="2 3">
    <name type="scientific">Benzoatithermus flavus</name>
    <dbReference type="NCBI Taxonomy" id="3108223"/>
    <lineage>
        <taxon>Bacteria</taxon>
        <taxon>Pseudomonadati</taxon>
        <taxon>Pseudomonadota</taxon>
        <taxon>Alphaproteobacteria</taxon>
        <taxon>Geminicoccales</taxon>
        <taxon>Geminicoccaceae</taxon>
        <taxon>Benzoatithermus</taxon>
    </lineage>
</organism>
<dbReference type="RefSeq" id="WP_418159270.1">
    <property type="nucleotide sequence ID" value="NZ_JBBLZC010000008.1"/>
</dbReference>
<evidence type="ECO:0000259" key="1">
    <source>
        <dbReference type="Pfam" id="PF04101"/>
    </source>
</evidence>
<dbReference type="SUPFAM" id="SSF53756">
    <property type="entry name" value="UDP-Glycosyltransferase/glycogen phosphorylase"/>
    <property type="match status" value="1"/>
</dbReference>
<accession>A0ABU8XQC6</accession>
<comment type="caution">
    <text evidence="2">The sequence shown here is derived from an EMBL/GenBank/DDBJ whole genome shotgun (WGS) entry which is preliminary data.</text>
</comment>
<feature type="domain" description="Glycosyl transferase family 28 C-terminal" evidence="1">
    <location>
        <begin position="2"/>
        <end position="136"/>
    </location>
</feature>
<sequence length="165" mass="17966">MTLLVAVGTFIHGFDALVEAADTAAKALDLRGFAQIGGSRAIPRHLDWARFLPPTALQARIAAASLVVCHGGVGLLGEAMRAGRPILVVPRRGRVTRANPSNDQTALVHRLAEYQPIRVCEHPEELGFHLAAMLAEGLEARRYYLGSDVPDLIRSFLQRRPIRSS</sequence>
<evidence type="ECO:0000313" key="3">
    <source>
        <dbReference type="Proteomes" id="UP001375743"/>
    </source>
</evidence>
<dbReference type="Gene3D" id="3.40.50.2000">
    <property type="entry name" value="Glycogen Phosphorylase B"/>
    <property type="match status" value="1"/>
</dbReference>
<gene>
    <name evidence="2" type="ORF">U1T56_09680</name>
</gene>
<reference evidence="2 3" key="1">
    <citation type="submission" date="2024-01" db="EMBL/GenBank/DDBJ databases">
        <title>Multi-omics insights into the function and evolution of sodium benzoate biodegradation pathways in Benzoatithermus flavus gen. nov., sp. nov. from hot spring.</title>
        <authorList>
            <person name="Hu C.-J."/>
            <person name="Li W.-J."/>
        </authorList>
    </citation>
    <scope>NUCLEOTIDE SEQUENCE [LARGE SCALE GENOMIC DNA]</scope>
    <source>
        <strain evidence="2 3">SYSU G07066</strain>
    </source>
</reference>
<dbReference type="Proteomes" id="UP001375743">
    <property type="component" value="Unassembled WGS sequence"/>
</dbReference>